<evidence type="ECO:0000256" key="1">
    <source>
        <dbReference type="SAM" id="MobiDB-lite"/>
    </source>
</evidence>
<feature type="region of interest" description="Disordered" evidence="1">
    <location>
        <begin position="70"/>
        <end position="89"/>
    </location>
</feature>
<dbReference type="AlphaFoldDB" id="A0A6G9YLD1"/>
<organism evidence="2 3">
    <name type="scientific">Nocardia arthritidis</name>
    <dbReference type="NCBI Taxonomy" id="228602"/>
    <lineage>
        <taxon>Bacteria</taxon>
        <taxon>Bacillati</taxon>
        <taxon>Actinomycetota</taxon>
        <taxon>Actinomycetes</taxon>
        <taxon>Mycobacteriales</taxon>
        <taxon>Nocardiaceae</taxon>
        <taxon>Nocardia</taxon>
    </lineage>
</organism>
<dbReference type="Proteomes" id="UP000503540">
    <property type="component" value="Chromosome"/>
</dbReference>
<dbReference type="InterPro" id="IPR010982">
    <property type="entry name" value="Lambda_DNA-bd_dom_sf"/>
</dbReference>
<name>A0A6G9YLD1_9NOCA</name>
<keyword evidence="3" id="KW-1185">Reference proteome</keyword>
<accession>A0A6G9YLD1</accession>
<dbReference type="SUPFAM" id="SSF47413">
    <property type="entry name" value="lambda repressor-like DNA-binding domains"/>
    <property type="match status" value="1"/>
</dbReference>
<dbReference type="GO" id="GO:0003677">
    <property type="term" value="F:DNA binding"/>
    <property type="evidence" value="ECO:0007669"/>
    <property type="project" value="InterPro"/>
</dbReference>
<evidence type="ECO:0000313" key="2">
    <source>
        <dbReference type="EMBL" id="QIS13950.1"/>
    </source>
</evidence>
<feature type="region of interest" description="Disordered" evidence="1">
    <location>
        <begin position="23"/>
        <end position="56"/>
    </location>
</feature>
<gene>
    <name evidence="2" type="ORF">F5544_30535</name>
</gene>
<protein>
    <submittedName>
        <fullName evidence="2">Helix-turn-helix domain-containing protein</fullName>
    </submittedName>
</protein>
<reference evidence="2 3" key="1">
    <citation type="journal article" date="2019" name="ACS Chem. Biol.">
        <title>Identification and Mobilization of a Cryptic Antibiotic Biosynthesis Gene Locus from a Human-Pathogenic Nocardia Isolate.</title>
        <authorList>
            <person name="Herisse M."/>
            <person name="Ishida K."/>
            <person name="Porter J.L."/>
            <person name="Howden B."/>
            <person name="Hertweck C."/>
            <person name="Stinear T.P."/>
            <person name="Pidot S.J."/>
        </authorList>
    </citation>
    <scope>NUCLEOTIDE SEQUENCE [LARGE SCALE GENOMIC DNA]</scope>
    <source>
        <strain evidence="2 3">AUSMDU00012717</strain>
    </source>
</reference>
<dbReference type="Gene3D" id="1.10.260.40">
    <property type="entry name" value="lambda repressor-like DNA-binding domains"/>
    <property type="match status" value="1"/>
</dbReference>
<dbReference type="KEGG" id="nah:F5544_30535"/>
<dbReference type="EMBL" id="CP046172">
    <property type="protein sequence ID" value="QIS13950.1"/>
    <property type="molecule type" value="Genomic_DNA"/>
</dbReference>
<feature type="compositionally biased region" description="Polar residues" evidence="1">
    <location>
        <begin position="34"/>
        <end position="53"/>
    </location>
</feature>
<proteinExistence type="predicted"/>
<sequence length="139" mass="15023">MEGAAERFGRIVRSRRLALGMTQRDVKAAGGPSVMTQNHIENGTSPHTPTPTTLGKYDPVLRWTPGSASATFYGGEPTPVDAPAPTPPGREEFARLLEANPTIRLAARRLSELSDEDVRTFMDLLAIVEKHRGTNQTGG</sequence>
<evidence type="ECO:0000313" key="3">
    <source>
        <dbReference type="Proteomes" id="UP000503540"/>
    </source>
</evidence>